<dbReference type="GeneID" id="19205651"/>
<comment type="caution">
    <text evidence="1">The sequence shown here is derived from an EMBL/GenBank/DDBJ whole genome shotgun (WGS) entry which is preliminary data.</text>
</comment>
<dbReference type="Proteomes" id="UP000053558">
    <property type="component" value="Unassembled WGS sequence"/>
</dbReference>
<organism evidence="1 2">
    <name type="scientific">Coniophora puteana (strain RWD-64-598)</name>
    <name type="common">Brown rot fungus</name>
    <dbReference type="NCBI Taxonomy" id="741705"/>
    <lineage>
        <taxon>Eukaryota</taxon>
        <taxon>Fungi</taxon>
        <taxon>Dikarya</taxon>
        <taxon>Basidiomycota</taxon>
        <taxon>Agaricomycotina</taxon>
        <taxon>Agaricomycetes</taxon>
        <taxon>Agaricomycetidae</taxon>
        <taxon>Boletales</taxon>
        <taxon>Coniophorineae</taxon>
        <taxon>Coniophoraceae</taxon>
        <taxon>Coniophora</taxon>
    </lineage>
</organism>
<accession>A0A5M3MIV9</accession>
<reference evidence="2" key="1">
    <citation type="journal article" date="2012" name="Science">
        <title>The Paleozoic origin of enzymatic lignin decomposition reconstructed from 31 fungal genomes.</title>
        <authorList>
            <person name="Floudas D."/>
            <person name="Binder M."/>
            <person name="Riley R."/>
            <person name="Barry K."/>
            <person name="Blanchette R.A."/>
            <person name="Henrissat B."/>
            <person name="Martinez A.T."/>
            <person name="Otillar R."/>
            <person name="Spatafora J.W."/>
            <person name="Yadav J.S."/>
            <person name="Aerts A."/>
            <person name="Benoit I."/>
            <person name="Boyd A."/>
            <person name="Carlson A."/>
            <person name="Copeland A."/>
            <person name="Coutinho P.M."/>
            <person name="de Vries R.P."/>
            <person name="Ferreira P."/>
            <person name="Findley K."/>
            <person name="Foster B."/>
            <person name="Gaskell J."/>
            <person name="Glotzer D."/>
            <person name="Gorecki P."/>
            <person name="Heitman J."/>
            <person name="Hesse C."/>
            <person name="Hori C."/>
            <person name="Igarashi K."/>
            <person name="Jurgens J.A."/>
            <person name="Kallen N."/>
            <person name="Kersten P."/>
            <person name="Kohler A."/>
            <person name="Kuees U."/>
            <person name="Kumar T.K.A."/>
            <person name="Kuo A."/>
            <person name="LaButti K."/>
            <person name="Larrondo L.F."/>
            <person name="Lindquist E."/>
            <person name="Ling A."/>
            <person name="Lombard V."/>
            <person name="Lucas S."/>
            <person name="Lundell T."/>
            <person name="Martin R."/>
            <person name="McLaughlin D.J."/>
            <person name="Morgenstern I."/>
            <person name="Morin E."/>
            <person name="Murat C."/>
            <person name="Nagy L.G."/>
            <person name="Nolan M."/>
            <person name="Ohm R.A."/>
            <person name="Patyshakuliyeva A."/>
            <person name="Rokas A."/>
            <person name="Ruiz-Duenas F.J."/>
            <person name="Sabat G."/>
            <person name="Salamov A."/>
            <person name="Samejima M."/>
            <person name="Schmutz J."/>
            <person name="Slot J.C."/>
            <person name="St John F."/>
            <person name="Stenlid J."/>
            <person name="Sun H."/>
            <person name="Sun S."/>
            <person name="Syed K."/>
            <person name="Tsang A."/>
            <person name="Wiebenga A."/>
            <person name="Young D."/>
            <person name="Pisabarro A."/>
            <person name="Eastwood D.C."/>
            <person name="Martin F."/>
            <person name="Cullen D."/>
            <person name="Grigoriev I.V."/>
            <person name="Hibbett D.S."/>
        </authorList>
    </citation>
    <scope>NUCLEOTIDE SEQUENCE [LARGE SCALE GENOMIC DNA]</scope>
    <source>
        <strain evidence="2">RWD-64-598 SS2</strain>
    </source>
</reference>
<dbReference type="RefSeq" id="XP_007770711.1">
    <property type="nucleotide sequence ID" value="XM_007772521.1"/>
</dbReference>
<gene>
    <name evidence="1" type="ORF">CONPUDRAFT_166815</name>
</gene>
<protein>
    <recommendedName>
        <fullName evidence="3">F-box domain-containing protein</fullName>
    </recommendedName>
</protein>
<sequence>MKRAQMKTLERLGTVELIQDAITHRGGYWMWMVADRFPLDGLDIQDTPSFITYGVSNGVHTLSVGERFPLELIHMIALESSLIDLLSLASSSRVLRSMLLGSEASRNSLATAWIAKNALWYAPATSGPEPHGSMRNRARIWKVAEQIEEIERQNGIYDWLSNIPCYW</sequence>
<dbReference type="EMBL" id="JH711581">
    <property type="protein sequence ID" value="EIW78966.1"/>
    <property type="molecule type" value="Genomic_DNA"/>
</dbReference>
<dbReference type="KEGG" id="cput:CONPUDRAFT_166815"/>
<proteinExistence type="predicted"/>
<evidence type="ECO:0008006" key="3">
    <source>
        <dbReference type="Google" id="ProtNLM"/>
    </source>
</evidence>
<dbReference type="AlphaFoldDB" id="A0A5M3MIV9"/>
<evidence type="ECO:0000313" key="2">
    <source>
        <dbReference type="Proteomes" id="UP000053558"/>
    </source>
</evidence>
<name>A0A5M3MIV9_CONPW</name>
<evidence type="ECO:0000313" key="1">
    <source>
        <dbReference type="EMBL" id="EIW78966.1"/>
    </source>
</evidence>
<keyword evidence="2" id="KW-1185">Reference proteome</keyword>